<dbReference type="PANTHER" id="PTHR45913:SF5">
    <property type="entry name" value="GENERAL TRANSCRIPTION FACTOR II-I REPEAT DOMAIN-CONTAINING PROTEIN 2A-LIKE PROTEIN"/>
    <property type="match status" value="1"/>
</dbReference>
<dbReference type="OrthoDB" id="1101576at2759"/>
<sequence length="178" mass="20688">MPYYYNKMRWLCRAKRFFDLCKILVGFLKERKIIATFPQLQNPELAFLDDVTEHVNSLNLSLQGKDNLIIDMFQSVISSEPKLGPLFSEIQKGNLFNFSHLKCLGLLSEQFQNECVVTLCNLREKFQSSFHDFRKLEIDIALFSDPFSVNMSDVPAELKLNLIDLQLDRAFLKDKISV</sequence>
<dbReference type="Proteomes" id="UP000504606">
    <property type="component" value="Unplaced"/>
</dbReference>
<name>A0A9C6X0H4_FRAOC</name>
<dbReference type="GeneID" id="127749732"/>
<keyword evidence="1" id="KW-1185">Reference proteome</keyword>
<evidence type="ECO:0000313" key="2">
    <source>
        <dbReference type="RefSeq" id="XP_052125103.1"/>
    </source>
</evidence>
<gene>
    <name evidence="2" type="primary">LOC127749732</name>
</gene>
<dbReference type="AlphaFoldDB" id="A0A9C6X0H4"/>
<dbReference type="KEGG" id="foc:127749732"/>
<dbReference type="RefSeq" id="XP_052125103.1">
    <property type="nucleotide sequence ID" value="XM_052269143.1"/>
</dbReference>
<evidence type="ECO:0000313" key="1">
    <source>
        <dbReference type="Proteomes" id="UP000504606"/>
    </source>
</evidence>
<reference evidence="2" key="1">
    <citation type="submission" date="2025-08" db="UniProtKB">
        <authorList>
            <consortium name="RefSeq"/>
        </authorList>
    </citation>
    <scope>IDENTIFICATION</scope>
    <source>
        <tissue evidence="2">Whole organism</tissue>
    </source>
</reference>
<dbReference type="PANTHER" id="PTHR45913">
    <property type="entry name" value="EPM2A-INTERACTING PROTEIN 1"/>
    <property type="match status" value="1"/>
</dbReference>
<protein>
    <submittedName>
        <fullName evidence="2">General transcription factor II-I repeat domain-containing protein 2A-like</fullName>
    </submittedName>
</protein>
<accession>A0A9C6X0H4</accession>
<organism evidence="1 2">
    <name type="scientific">Frankliniella occidentalis</name>
    <name type="common">Western flower thrips</name>
    <name type="synonym">Euthrips occidentalis</name>
    <dbReference type="NCBI Taxonomy" id="133901"/>
    <lineage>
        <taxon>Eukaryota</taxon>
        <taxon>Metazoa</taxon>
        <taxon>Ecdysozoa</taxon>
        <taxon>Arthropoda</taxon>
        <taxon>Hexapoda</taxon>
        <taxon>Insecta</taxon>
        <taxon>Pterygota</taxon>
        <taxon>Neoptera</taxon>
        <taxon>Paraneoptera</taxon>
        <taxon>Thysanoptera</taxon>
        <taxon>Terebrantia</taxon>
        <taxon>Thripoidea</taxon>
        <taxon>Thripidae</taxon>
        <taxon>Frankliniella</taxon>
    </lineage>
</organism>
<proteinExistence type="predicted"/>